<keyword evidence="6" id="KW-0050">Antiport</keyword>
<evidence type="ECO:0000256" key="3">
    <source>
        <dbReference type="ARBA" id="ARBA00010199"/>
    </source>
</evidence>
<dbReference type="InterPro" id="IPR048279">
    <property type="entry name" value="MdtK-like"/>
</dbReference>
<proteinExistence type="inferred from homology"/>
<feature type="transmembrane region" description="Helical" evidence="13">
    <location>
        <begin position="21"/>
        <end position="42"/>
    </location>
</feature>
<feature type="transmembrane region" description="Helical" evidence="13">
    <location>
        <begin position="62"/>
        <end position="84"/>
    </location>
</feature>
<keyword evidence="11 13" id="KW-0472">Membrane</keyword>
<evidence type="ECO:0000256" key="6">
    <source>
        <dbReference type="ARBA" id="ARBA00022449"/>
    </source>
</evidence>
<dbReference type="PIRSF" id="PIRSF006603">
    <property type="entry name" value="DinF"/>
    <property type="match status" value="1"/>
</dbReference>
<keyword evidence="15" id="KW-1185">Reference proteome</keyword>
<dbReference type="RefSeq" id="WP_132028864.1">
    <property type="nucleotide sequence ID" value="NZ_CP068564.1"/>
</dbReference>
<feature type="transmembrane region" description="Helical" evidence="13">
    <location>
        <begin position="198"/>
        <end position="222"/>
    </location>
</feature>
<dbReference type="InterPro" id="IPR002528">
    <property type="entry name" value="MATE_fam"/>
</dbReference>
<feature type="transmembrane region" description="Helical" evidence="13">
    <location>
        <begin position="329"/>
        <end position="353"/>
    </location>
</feature>
<evidence type="ECO:0000313" key="14">
    <source>
        <dbReference type="EMBL" id="TCS87485.1"/>
    </source>
</evidence>
<name>A0A4R3KUK8_9FIRM</name>
<feature type="transmembrane region" description="Helical" evidence="13">
    <location>
        <begin position="393"/>
        <end position="418"/>
    </location>
</feature>
<evidence type="ECO:0000256" key="8">
    <source>
        <dbReference type="ARBA" id="ARBA00022692"/>
    </source>
</evidence>
<evidence type="ECO:0000256" key="11">
    <source>
        <dbReference type="ARBA" id="ARBA00023136"/>
    </source>
</evidence>
<evidence type="ECO:0000256" key="4">
    <source>
        <dbReference type="ARBA" id="ARBA00020268"/>
    </source>
</evidence>
<feature type="transmembrane region" description="Helical" evidence="13">
    <location>
        <begin position="139"/>
        <end position="160"/>
    </location>
</feature>
<sequence length="455" mass="50001">MDESCDKKTIRDIVLKTAGPVLVEVFLGTLFGMVDMMMLGRIDDPTEAAASIAAVGITNQLVFIALSLVQSLNVGATAMVARYVGAKKEDRIESVVRHVVLLTQILLVLPIFILGLKYTDQIMKFIGAHEDTLMYGRNYFKIIVVGIIFQAFNFSIYAVLRGAGDTKTPMSINLKVNTLNVVGNALLIYGLLGFPRLGVTGAAISTTFSQFVATLMLLRYIFKKDTIIQINLKNKFKFNKDIIYNLVKIGVPASLEQIAFRVGILIFVRMVSSLGTVAYATHQICLNISGLTFTPGQAFGIAASSLVGRSLGADDPDRAEEYIKTSRRIGTVIAIAIGILFFFFGSFVASLYTKDPKVIAQATKILKIIAIMQPFQSSQLVISGGLRGAGDTVWTLIAIFFSVLVVRVALAHLFINILGLGLLGAWYAMFCDQFVRWALITLRFKTDKWKYISIR</sequence>
<evidence type="ECO:0000256" key="12">
    <source>
        <dbReference type="ARBA" id="ARBA00031636"/>
    </source>
</evidence>
<dbReference type="GO" id="GO:0015297">
    <property type="term" value="F:antiporter activity"/>
    <property type="evidence" value="ECO:0007669"/>
    <property type="project" value="UniProtKB-KW"/>
</dbReference>
<dbReference type="GO" id="GO:0006811">
    <property type="term" value="P:monoatomic ion transport"/>
    <property type="evidence" value="ECO:0007669"/>
    <property type="project" value="UniProtKB-KW"/>
</dbReference>
<dbReference type="GO" id="GO:0005886">
    <property type="term" value="C:plasma membrane"/>
    <property type="evidence" value="ECO:0007669"/>
    <property type="project" value="UniProtKB-SubCell"/>
</dbReference>
<comment type="similarity">
    <text evidence="3">Belongs to the multi antimicrobial extrusion (MATE) (TC 2.A.66.1) family.</text>
</comment>
<evidence type="ECO:0000256" key="2">
    <source>
        <dbReference type="ARBA" id="ARBA00004651"/>
    </source>
</evidence>
<feature type="transmembrane region" description="Helical" evidence="13">
    <location>
        <begin position="172"/>
        <end position="192"/>
    </location>
</feature>
<dbReference type="NCBIfam" id="TIGR00797">
    <property type="entry name" value="matE"/>
    <property type="match status" value="1"/>
</dbReference>
<dbReference type="PANTHER" id="PTHR43298:SF2">
    <property type="entry name" value="FMN_FAD EXPORTER YEEO-RELATED"/>
    <property type="match status" value="1"/>
</dbReference>
<evidence type="ECO:0000256" key="7">
    <source>
        <dbReference type="ARBA" id="ARBA00022475"/>
    </source>
</evidence>
<dbReference type="OrthoDB" id="62420at2"/>
<evidence type="ECO:0000256" key="1">
    <source>
        <dbReference type="ARBA" id="ARBA00003408"/>
    </source>
</evidence>
<feature type="transmembrane region" description="Helical" evidence="13">
    <location>
        <begin position="96"/>
        <end position="119"/>
    </location>
</feature>
<protein>
    <recommendedName>
        <fullName evidence="4">Probable multidrug resistance protein NorM</fullName>
    </recommendedName>
    <alternativeName>
        <fullName evidence="12">Multidrug-efflux transporter</fullName>
    </alternativeName>
</protein>
<gene>
    <name evidence="14" type="ORF">EDD65_11148</name>
</gene>
<keyword evidence="10" id="KW-0406">Ion transport</keyword>
<keyword evidence="8 13" id="KW-0812">Transmembrane</keyword>
<keyword evidence="5" id="KW-0813">Transport</keyword>
<evidence type="ECO:0000256" key="10">
    <source>
        <dbReference type="ARBA" id="ARBA00023065"/>
    </source>
</evidence>
<dbReference type="Pfam" id="PF01554">
    <property type="entry name" value="MatE"/>
    <property type="match status" value="2"/>
</dbReference>
<dbReference type="InterPro" id="IPR050222">
    <property type="entry name" value="MATE_MdtK"/>
</dbReference>
<dbReference type="AlphaFoldDB" id="A0A4R3KUK8"/>
<organism evidence="14 15">
    <name type="scientific">Keratinibaculum paraultunense</name>
    <dbReference type="NCBI Taxonomy" id="1278232"/>
    <lineage>
        <taxon>Bacteria</taxon>
        <taxon>Bacillati</taxon>
        <taxon>Bacillota</taxon>
        <taxon>Tissierellia</taxon>
        <taxon>Tissierellales</taxon>
        <taxon>Tepidimicrobiaceae</taxon>
        <taxon>Keratinibaculum</taxon>
    </lineage>
</organism>
<evidence type="ECO:0000256" key="5">
    <source>
        <dbReference type="ARBA" id="ARBA00022448"/>
    </source>
</evidence>
<evidence type="ECO:0000313" key="15">
    <source>
        <dbReference type="Proteomes" id="UP000294567"/>
    </source>
</evidence>
<accession>A0A4R3KUK8</accession>
<comment type="caution">
    <text evidence="14">The sequence shown here is derived from an EMBL/GenBank/DDBJ whole genome shotgun (WGS) entry which is preliminary data.</text>
</comment>
<dbReference type="Proteomes" id="UP000294567">
    <property type="component" value="Unassembled WGS sequence"/>
</dbReference>
<dbReference type="EMBL" id="SMAE01000011">
    <property type="protein sequence ID" value="TCS87485.1"/>
    <property type="molecule type" value="Genomic_DNA"/>
</dbReference>
<keyword evidence="9 13" id="KW-1133">Transmembrane helix</keyword>
<keyword evidence="7" id="KW-1003">Cell membrane</keyword>
<evidence type="ECO:0000256" key="9">
    <source>
        <dbReference type="ARBA" id="ARBA00022989"/>
    </source>
</evidence>
<dbReference type="CDD" id="cd13137">
    <property type="entry name" value="MATE_NorM_like"/>
    <property type="match status" value="1"/>
</dbReference>
<evidence type="ECO:0000256" key="13">
    <source>
        <dbReference type="SAM" id="Phobius"/>
    </source>
</evidence>
<comment type="subcellular location">
    <subcellularLocation>
        <location evidence="2">Cell membrane</location>
        <topology evidence="2">Multi-pass membrane protein</topology>
    </subcellularLocation>
</comment>
<dbReference type="GO" id="GO:0042910">
    <property type="term" value="F:xenobiotic transmembrane transporter activity"/>
    <property type="evidence" value="ECO:0007669"/>
    <property type="project" value="InterPro"/>
</dbReference>
<reference evidence="14 15" key="1">
    <citation type="submission" date="2019-03" db="EMBL/GenBank/DDBJ databases">
        <title>Genomic Encyclopedia of Type Strains, Phase IV (KMG-IV): sequencing the most valuable type-strain genomes for metagenomic binning, comparative biology and taxonomic classification.</title>
        <authorList>
            <person name="Goeker M."/>
        </authorList>
    </citation>
    <scope>NUCLEOTIDE SEQUENCE [LARGE SCALE GENOMIC DNA]</scope>
    <source>
        <strain evidence="14 15">DSM 26752</strain>
    </source>
</reference>
<dbReference type="PANTHER" id="PTHR43298">
    <property type="entry name" value="MULTIDRUG RESISTANCE PROTEIN NORM-RELATED"/>
    <property type="match status" value="1"/>
</dbReference>
<comment type="function">
    <text evidence="1">Multidrug efflux pump.</text>
</comment>